<dbReference type="Pfam" id="PF10531">
    <property type="entry name" value="SLBB"/>
    <property type="match status" value="1"/>
</dbReference>
<proteinExistence type="inferred from homology"/>
<evidence type="ECO:0000259" key="17">
    <source>
        <dbReference type="Pfam" id="PF10531"/>
    </source>
</evidence>
<evidence type="ECO:0000256" key="2">
    <source>
        <dbReference type="ARBA" id="ARBA00009450"/>
    </source>
</evidence>
<evidence type="ECO:0000256" key="13">
    <source>
        <dbReference type="ARBA" id="ARBA00023237"/>
    </source>
</evidence>
<dbReference type="GO" id="GO:0015159">
    <property type="term" value="F:polysaccharide transmembrane transporter activity"/>
    <property type="evidence" value="ECO:0007669"/>
    <property type="project" value="InterPro"/>
</dbReference>
<dbReference type="Proteomes" id="UP000580839">
    <property type="component" value="Unassembled WGS sequence"/>
</dbReference>
<evidence type="ECO:0000256" key="10">
    <source>
        <dbReference type="ARBA" id="ARBA00023114"/>
    </source>
</evidence>
<dbReference type="InterPro" id="IPR054765">
    <property type="entry name" value="SLBB_dom"/>
</dbReference>
<feature type="compositionally biased region" description="Low complexity" evidence="15">
    <location>
        <begin position="43"/>
        <end position="56"/>
    </location>
</feature>
<dbReference type="GO" id="GO:0046930">
    <property type="term" value="C:pore complex"/>
    <property type="evidence" value="ECO:0007669"/>
    <property type="project" value="UniProtKB-KW"/>
</dbReference>
<feature type="domain" description="Polysaccharide export protein N-terminal" evidence="16">
    <location>
        <begin position="96"/>
        <end position="166"/>
    </location>
</feature>
<feature type="domain" description="Soluble ligand binding" evidence="17">
    <location>
        <begin position="464"/>
        <end position="511"/>
    </location>
</feature>
<keyword evidence="11" id="KW-0472">Membrane</keyword>
<dbReference type="InterPro" id="IPR003715">
    <property type="entry name" value="Poly_export_N"/>
</dbReference>
<dbReference type="PANTHER" id="PTHR33619">
    <property type="entry name" value="POLYSACCHARIDE EXPORT PROTEIN GFCE-RELATED"/>
    <property type="match status" value="1"/>
</dbReference>
<keyword evidence="12" id="KW-0564">Palmitate</keyword>
<dbReference type="Pfam" id="PF02563">
    <property type="entry name" value="Poly_export"/>
    <property type="match status" value="1"/>
</dbReference>
<keyword evidence="4" id="KW-1134">Transmembrane beta strand</keyword>
<keyword evidence="7" id="KW-0732">Signal</keyword>
<evidence type="ECO:0000313" key="19">
    <source>
        <dbReference type="EMBL" id="NOT34519.1"/>
    </source>
</evidence>
<evidence type="ECO:0000256" key="12">
    <source>
        <dbReference type="ARBA" id="ARBA00023139"/>
    </source>
</evidence>
<keyword evidence="8" id="KW-0625">Polysaccharide transport</keyword>
<evidence type="ECO:0008006" key="21">
    <source>
        <dbReference type="Google" id="ProtNLM"/>
    </source>
</evidence>
<evidence type="ECO:0000259" key="18">
    <source>
        <dbReference type="Pfam" id="PF22461"/>
    </source>
</evidence>
<dbReference type="GO" id="GO:0015288">
    <property type="term" value="F:porin activity"/>
    <property type="evidence" value="ECO:0007669"/>
    <property type="project" value="UniProtKB-KW"/>
</dbReference>
<evidence type="ECO:0000256" key="11">
    <source>
        <dbReference type="ARBA" id="ARBA00023136"/>
    </source>
</evidence>
<comment type="caution">
    <text evidence="19">The sequence shown here is derived from an EMBL/GenBank/DDBJ whole genome shotgun (WGS) entry which is preliminary data.</text>
</comment>
<dbReference type="GO" id="GO:0009279">
    <property type="term" value="C:cell outer membrane"/>
    <property type="evidence" value="ECO:0007669"/>
    <property type="project" value="UniProtKB-SubCell"/>
</dbReference>
<evidence type="ECO:0000256" key="9">
    <source>
        <dbReference type="ARBA" id="ARBA00023065"/>
    </source>
</evidence>
<evidence type="ECO:0000313" key="20">
    <source>
        <dbReference type="Proteomes" id="UP000580839"/>
    </source>
</evidence>
<evidence type="ECO:0000256" key="5">
    <source>
        <dbReference type="ARBA" id="ARBA00022597"/>
    </source>
</evidence>
<keyword evidence="13" id="KW-0998">Cell outer membrane</keyword>
<keyword evidence="10" id="KW-0626">Porin</keyword>
<dbReference type="AlphaFoldDB" id="A0A849SZK5"/>
<keyword evidence="3" id="KW-0813">Transport</keyword>
<gene>
    <name evidence="19" type="ORF">HOP12_10155</name>
</gene>
<dbReference type="InterPro" id="IPR049712">
    <property type="entry name" value="Poly_export"/>
</dbReference>
<sequence length="564" mass="62113">MSRADVRIARVALLWVVVAALFAIPARAQGEGGSMGGFGSGSAPGSDPGSTPSTSGFDRSSTFRTGPPGLTEDLARGMLPVPNAALGLAGSIDAELYRVGPGDVLQLLMWGKVSRSLVLDVGPEGQVLLPGIGTLDVDGRTLANVREDVFRRMRREFRDVQMDLRLVQPRSFRVYLSGRVRVPGPLVTLATSRVADVLTAGQLADDGSRRRIEVRHRDGTREEADLELFNRLGLNTRNPYLRDGDILQVPVATDFVYAAGAFARPGRIELGAIDSLLTLFKLAGDPLPAADAERALLIRFSKPFQPESLWFGLDDVYSNRQNPPLQEGDRLFVYYIPQYHLQHQIEVVGEVARPGVYPIVEGRHRLSDLVAAAGGFLPVANLSAIRVQRRNTGTGAPDPELDRLLRLSRNDLTNTEYEVLRTRLASLKEEFRVDWARLQSNRTQLDLLLRDGDVVRVERLVSSIRVDGEVRRPGIVEFSRGRRAEDYVSEAGGFTDRAWRSRVRVTRSVTGQTLLAKNVSALDPGDIIWVPERPDVSAWQQFQTFLMVAAQVATLLIAVDAVRN</sequence>
<dbReference type="Gene3D" id="3.10.560.10">
    <property type="entry name" value="Outer membrane lipoprotein wza domain like"/>
    <property type="match status" value="4"/>
</dbReference>
<evidence type="ECO:0000256" key="14">
    <source>
        <dbReference type="ARBA" id="ARBA00023288"/>
    </source>
</evidence>
<accession>A0A849SZK5</accession>
<feature type="domain" description="SLBB" evidence="18">
    <location>
        <begin position="344"/>
        <end position="457"/>
    </location>
</feature>
<evidence type="ECO:0000256" key="1">
    <source>
        <dbReference type="ARBA" id="ARBA00004571"/>
    </source>
</evidence>
<keyword evidence="5" id="KW-0762">Sugar transport</keyword>
<keyword evidence="14" id="KW-0449">Lipoprotein</keyword>
<evidence type="ECO:0000259" key="16">
    <source>
        <dbReference type="Pfam" id="PF02563"/>
    </source>
</evidence>
<dbReference type="InterPro" id="IPR019554">
    <property type="entry name" value="Soluble_ligand-bd"/>
</dbReference>
<dbReference type="Pfam" id="PF22461">
    <property type="entry name" value="SLBB_2"/>
    <property type="match status" value="1"/>
</dbReference>
<dbReference type="PANTHER" id="PTHR33619:SF3">
    <property type="entry name" value="POLYSACCHARIDE EXPORT PROTEIN GFCE-RELATED"/>
    <property type="match status" value="1"/>
</dbReference>
<feature type="region of interest" description="Disordered" evidence="15">
    <location>
        <begin position="35"/>
        <end position="72"/>
    </location>
</feature>
<keyword evidence="9" id="KW-0406">Ion transport</keyword>
<dbReference type="GO" id="GO:0006811">
    <property type="term" value="P:monoatomic ion transport"/>
    <property type="evidence" value="ECO:0007669"/>
    <property type="project" value="UniProtKB-KW"/>
</dbReference>
<keyword evidence="6" id="KW-0812">Transmembrane</keyword>
<comment type="subcellular location">
    <subcellularLocation>
        <location evidence="1">Cell outer membrane</location>
        <topology evidence="1">Multi-pass membrane protein</topology>
    </subcellularLocation>
</comment>
<evidence type="ECO:0000256" key="3">
    <source>
        <dbReference type="ARBA" id="ARBA00022448"/>
    </source>
</evidence>
<dbReference type="EMBL" id="JABFRW010000128">
    <property type="protein sequence ID" value="NOT34519.1"/>
    <property type="molecule type" value="Genomic_DNA"/>
</dbReference>
<name>A0A849SZK5_UNCEI</name>
<evidence type="ECO:0000256" key="4">
    <source>
        <dbReference type="ARBA" id="ARBA00022452"/>
    </source>
</evidence>
<evidence type="ECO:0000256" key="8">
    <source>
        <dbReference type="ARBA" id="ARBA00023047"/>
    </source>
</evidence>
<comment type="similarity">
    <text evidence="2">Belongs to the BexD/CtrA/VexA family.</text>
</comment>
<organism evidence="19 20">
    <name type="scientific">Eiseniibacteriota bacterium</name>
    <dbReference type="NCBI Taxonomy" id="2212470"/>
    <lineage>
        <taxon>Bacteria</taxon>
        <taxon>Candidatus Eiseniibacteriota</taxon>
    </lineage>
</organism>
<evidence type="ECO:0000256" key="15">
    <source>
        <dbReference type="SAM" id="MobiDB-lite"/>
    </source>
</evidence>
<evidence type="ECO:0000256" key="6">
    <source>
        <dbReference type="ARBA" id="ARBA00022692"/>
    </source>
</evidence>
<protein>
    <recommendedName>
        <fullName evidence="21">Soluble ligand binding domain-containing protein</fullName>
    </recommendedName>
</protein>
<reference evidence="19 20" key="1">
    <citation type="submission" date="2020-04" db="EMBL/GenBank/DDBJ databases">
        <title>Metagenomic profiling of ammonia- and methane-oxidizing microorganisms in a Dutch drinking water treatment plant.</title>
        <authorList>
            <person name="Poghosyan L."/>
            <person name="Leucker S."/>
        </authorList>
    </citation>
    <scope>NUCLEOTIDE SEQUENCE [LARGE SCALE GENOMIC DNA]</scope>
    <source>
        <strain evidence="19">S-RSF-IL-03</strain>
    </source>
</reference>
<evidence type="ECO:0000256" key="7">
    <source>
        <dbReference type="ARBA" id="ARBA00022729"/>
    </source>
</evidence>